<evidence type="ECO:0000313" key="11">
    <source>
        <dbReference type="EMBL" id="KKO20045.1"/>
    </source>
</evidence>
<dbReference type="GO" id="GO:0043590">
    <property type="term" value="C:bacterial nucleoid"/>
    <property type="evidence" value="ECO:0007669"/>
    <property type="project" value="TreeGrafter"/>
</dbReference>
<dbReference type="PIRSF" id="PIRSF003128">
    <property type="entry name" value="RecN"/>
    <property type="match status" value="1"/>
</dbReference>
<feature type="domain" description="RecF/RecN/SMC N-terminal" evidence="10">
    <location>
        <begin position="12"/>
        <end position="528"/>
    </location>
</feature>
<dbReference type="InterPro" id="IPR003395">
    <property type="entry name" value="RecF/RecN/SMC_N"/>
</dbReference>
<proteinExistence type="inferred from homology"/>
<dbReference type="GO" id="GO:0009432">
    <property type="term" value="P:SOS response"/>
    <property type="evidence" value="ECO:0007669"/>
    <property type="project" value="TreeGrafter"/>
</dbReference>
<organism evidence="11 12">
    <name type="scientific">Candidatus Brocadia fulgida</name>
    <dbReference type="NCBI Taxonomy" id="380242"/>
    <lineage>
        <taxon>Bacteria</taxon>
        <taxon>Pseudomonadati</taxon>
        <taxon>Planctomycetota</taxon>
        <taxon>Candidatus Brocadiia</taxon>
        <taxon>Candidatus Brocadiales</taxon>
        <taxon>Candidatus Brocadiaceae</taxon>
        <taxon>Candidatus Brocadia</taxon>
    </lineage>
</organism>
<comment type="caution">
    <text evidence="11">The sequence shown here is derived from an EMBL/GenBank/DDBJ whole genome shotgun (WGS) entry which is preliminary data.</text>
</comment>
<name>A0A0M2UWU5_9BACT</name>
<evidence type="ECO:0000256" key="2">
    <source>
        <dbReference type="ARBA" id="ARBA00009441"/>
    </source>
</evidence>
<sequence length="582" mass="65503">MFGCRKWQKIPMLQELYIANFVLIDKVTITLCEQLNVFSGATGVGKSMVIGALNFILGGRATADLVRSGKEEATVIGKFFITDKSLLQRIKKASDNNSLEEELLLQRSIDTNGRSRCRLNDVPITVTMLKEIGEILVNIHGQHEHETLLHGMNQLYILDDFGGISPLREHFADVYQQFTEKTTLRDTLTSNQQDRRQKIDLYAFQIDEIDKAQLKAGEAEELERERTLLGNAEKIYSTVSSCYSQLYESSDAILERLKSLRRELQSVAKLDDALQKIFDDSAQSEYQMEDTAFSLGKYRDGFNYDPQRLEYIEGRLGTIKKLKSKYGNTVEEILSYRDEVSGKLKSLSEEGTTAGHLDDEIQKLTTALRQKGSELTKKRLSTAEQLTPLINKELHDLGIPHGRFSVQITSPFLHNHGDPQISDAKRHGFDQVDFLISPNPGEDLKLLKKIASGGEISRVMLALKHQLAKADKTPVLVFDEIDANIGGRMGEVIGEKLSSIARSHQVICITHLPQIASYADGQWKVHKVVKNGKTYSTIENLSGESRLEEIADMIRGSEKTDITRKQAQEMLRDAKRKVKSKG</sequence>
<accession>A0A0M2UWU5</accession>
<dbReference type="Proteomes" id="UP000034954">
    <property type="component" value="Unassembled WGS sequence"/>
</dbReference>
<evidence type="ECO:0000256" key="3">
    <source>
        <dbReference type="ARBA" id="ARBA00021315"/>
    </source>
</evidence>
<comment type="function">
    <text evidence="1 9">May be involved in recombinational repair of damaged DNA.</text>
</comment>
<gene>
    <name evidence="11" type="ORF">BROFUL_01244</name>
</gene>
<dbReference type="GO" id="GO:0006281">
    <property type="term" value="P:DNA repair"/>
    <property type="evidence" value="ECO:0007669"/>
    <property type="project" value="UniProtKB-KW"/>
</dbReference>
<evidence type="ECO:0000256" key="5">
    <source>
        <dbReference type="ARBA" id="ARBA00022763"/>
    </source>
</evidence>
<evidence type="ECO:0000256" key="1">
    <source>
        <dbReference type="ARBA" id="ARBA00003618"/>
    </source>
</evidence>
<dbReference type="Gene3D" id="3.40.50.300">
    <property type="entry name" value="P-loop containing nucleotide triphosphate hydrolases"/>
    <property type="match status" value="2"/>
</dbReference>
<evidence type="ECO:0000313" key="12">
    <source>
        <dbReference type="Proteomes" id="UP000034954"/>
    </source>
</evidence>
<dbReference type="InterPro" id="IPR027417">
    <property type="entry name" value="P-loop_NTPase"/>
</dbReference>
<comment type="similarity">
    <text evidence="2 9">Belongs to the RecN family.</text>
</comment>
<protein>
    <recommendedName>
        <fullName evidence="3 9">DNA repair protein RecN</fullName>
    </recommendedName>
    <alternativeName>
        <fullName evidence="8 9">Recombination protein N</fullName>
    </alternativeName>
</protein>
<evidence type="ECO:0000256" key="8">
    <source>
        <dbReference type="ARBA" id="ARBA00033408"/>
    </source>
</evidence>
<keyword evidence="6" id="KW-0067">ATP-binding</keyword>
<evidence type="ECO:0000256" key="9">
    <source>
        <dbReference type="PIRNR" id="PIRNR003128"/>
    </source>
</evidence>
<dbReference type="NCBIfam" id="TIGR00634">
    <property type="entry name" value="recN"/>
    <property type="match status" value="1"/>
</dbReference>
<keyword evidence="7 9" id="KW-0234">DNA repair</keyword>
<dbReference type="SUPFAM" id="SSF52540">
    <property type="entry name" value="P-loop containing nucleoside triphosphate hydrolases"/>
    <property type="match status" value="1"/>
</dbReference>
<dbReference type="PANTHER" id="PTHR11059">
    <property type="entry name" value="DNA REPAIR PROTEIN RECN"/>
    <property type="match status" value="1"/>
</dbReference>
<dbReference type="AlphaFoldDB" id="A0A0M2UWU5"/>
<dbReference type="GO" id="GO:0006310">
    <property type="term" value="P:DNA recombination"/>
    <property type="evidence" value="ECO:0007669"/>
    <property type="project" value="InterPro"/>
</dbReference>
<evidence type="ECO:0000256" key="4">
    <source>
        <dbReference type="ARBA" id="ARBA00022741"/>
    </source>
</evidence>
<evidence type="ECO:0000259" key="10">
    <source>
        <dbReference type="Pfam" id="PF02463"/>
    </source>
</evidence>
<keyword evidence="4" id="KW-0547">Nucleotide-binding</keyword>
<reference evidence="11 12" key="1">
    <citation type="journal article" date="2013" name="BMC Microbiol.">
        <title>Identification of the type II cytochrome c maturation pathway in anammox bacteria by comparative genomics.</title>
        <authorList>
            <person name="Ferousi C."/>
            <person name="Speth D.R."/>
            <person name="Reimann J."/>
            <person name="Op den Camp H.J."/>
            <person name="Allen J.W."/>
            <person name="Keltjens J.T."/>
            <person name="Jetten M.S."/>
        </authorList>
    </citation>
    <scope>NUCLEOTIDE SEQUENCE [LARGE SCALE GENOMIC DNA]</scope>
    <source>
        <strain evidence="11">RU1</strain>
    </source>
</reference>
<dbReference type="Pfam" id="PF02463">
    <property type="entry name" value="SMC_N"/>
    <property type="match status" value="1"/>
</dbReference>
<dbReference type="InterPro" id="IPR004604">
    <property type="entry name" value="DNA_recomb/repair_RecN"/>
</dbReference>
<dbReference type="PATRIC" id="fig|380242.3.peg.1541"/>
<evidence type="ECO:0000256" key="7">
    <source>
        <dbReference type="ARBA" id="ARBA00023204"/>
    </source>
</evidence>
<keyword evidence="12" id="KW-1185">Reference proteome</keyword>
<dbReference type="PANTHER" id="PTHR11059:SF0">
    <property type="entry name" value="DNA REPAIR PROTEIN RECN"/>
    <property type="match status" value="1"/>
</dbReference>
<dbReference type="EMBL" id="LAQJ01000135">
    <property type="protein sequence ID" value="KKO20045.1"/>
    <property type="molecule type" value="Genomic_DNA"/>
</dbReference>
<evidence type="ECO:0000256" key="6">
    <source>
        <dbReference type="ARBA" id="ARBA00022840"/>
    </source>
</evidence>
<dbReference type="CDD" id="cd03241">
    <property type="entry name" value="ABC_RecN"/>
    <property type="match status" value="2"/>
</dbReference>
<dbReference type="GO" id="GO:0005524">
    <property type="term" value="F:ATP binding"/>
    <property type="evidence" value="ECO:0007669"/>
    <property type="project" value="UniProtKB-KW"/>
</dbReference>
<keyword evidence="5 9" id="KW-0227">DNA damage</keyword>